<proteinExistence type="predicted"/>
<dbReference type="EMBL" id="CP061172">
    <property type="protein sequence ID" value="QNR69429.1"/>
    <property type="molecule type" value="Genomic_DNA"/>
</dbReference>
<evidence type="ECO:0000313" key="2">
    <source>
        <dbReference type="Proteomes" id="UP000516384"/>
    </source>
</evidence>
<accession>A0A7H0YEC1</accession>
<evidence type="ECO:0008006" key="3">
    <source>
        <dbReference type="Google" id="ProtNLM"/>
    </source>
</evidence>
<reference evidence="1 2" key="1">
    <citation type="submission" date="2020-09" db="EMBL/GenBank/DDBJ databases">
        <title>Characterization of Paenibacillus peoriae strain ZF390 with broad-spectrum antimicrobial activity as a potential biocontrol agent.</title>
        <authorList>
            <person name="Li L."/>
            <person name="Zhao Y."/>
            <person name="Li B."/>
            <person name="Xie X."/>
        </authorList>
    </citation>
    <scope>NUCLEOTIDE SEQUENCE [LARGE SCALE GENOMIC DNA]</scope>
    <source>
        <strain evidence="1 2">ZF390</strain>
    </source>
</reference>
<organism evidence="1 2">
    <name type="scientific">Paenibacillus peoriae</name>
    <dbReference type="NCBI Taxonomy" id="59893"/>
    <lineage>
        <taxon>Bacteria</taxon>
        <taxon>Bacillati</taxon>
        <taxon>Bacillota</taxon>
        <taxon>Bacilli</taxon>
        <taxon>Bacillales</taxon>
        <taxon>Paenibacillaceae</taxon>
        <taxon>Paenibacillus</taxon>
    </lineage>
</organism>
<evidence type="ECO:0000313" key="1">
    <source>
        <dbReference type="EMBL" id="QNR69429.1"/>
    </source>
</evidence>
<dbReference type="Proteomes" id="UP000516384">
    <property type="component" value="Chromosome"/>
</dbReference>
<gene>
    <name evidence="1" type="ORF">IAQ67_10645</name>
</gene>
<dbReference type="AlphaFoldDB" id="A0A7H0YEC1"/>
<protein>
    <recommendedName>
        <fullName evidence="3">YokE-like PH domain-containing protein</fullName>
    </recommendedName>
</protein>
<name>A0A7H0YEC1_9BACL</name>
<sequence length="100" mass="11888">MWRDRVHNIVSVQPYYKAERIVTPLKQETVIHRRVLHLYTTKIVSAYREFSLNEVYDISFKSIGQGHGVLYLHTKQGVFPYTVESDPKDFMIEFKKIVEK</sequence>